<name>E9HIG1_DAPPU</name>
<dbReference type="OrthoDB" id="6484170at2759"/>
<reference evidence="1 2" key="1">
    <citation type="journal article" date="2011" name="Science">
        <title>The ecoresponsive genome of Daphnia pulex.</title>
        <authorList>
            <person name="Colbourne J.K."/>
            <person name="Pfrender M.E."/>
            <person name="Gilbert D."/>
            <person name="Thomas W.K."/>
            <person name="Tucker A."/>
            <person name="Oakley T.H."/>
            <person name="Tokishita S."/>
            <person name="Aerts A."/>
            <person name="Arnold G.J."/>
            <person name="Basu M.K."/>
            <person name="Bauer D.J."/>
            <person name="Caceres C.E."/>
            <person name="Carmel L."/>
            <person name="Casola C."/>
            <person name="Choi J.H."/>
            <person name="Detter J.C."/>
            <person name="Dong Q."/>
            <person name="Dusheyko S."/>
            <person name="Eads B.D."/>
            <person name="Frohlich T."/>
            <person name="Geiler-Samerotte K.A."/>
            <person name="Gerlach D."/>
            <person name="Hatcher P."/>
            <person name="Jogdeo S."/>
            <person name="Krijgsveld J."/>
            <person name="Kriventseva E.V."/>
            <person name="Kultz D."/>
            <person name="Laforsch C."/>
            <person name="Lindquist E."/>
            <person name="Lopez J."/>
            <person name="Manak J.R."/>
            <person name="Muller J."/>
            <person name="Pangilinan J."/>
            <person name="Patwardhan R.P."/>
            <person name="Pitluck S."/>
            <person name="Pritham E.J."/>
            <person name="Rechtsteiner A."/>
            <person name="Rho M."/>
            <person name="Rogozin I.B."/>
            <person name="Sakarya O."/>
            <person name="Salamov A."/>
            <person name="Schaack S."/>
            <person name="Shapiro H."/>
            <person name="Shiga Y."/>
            <person name="Skalitzky C."/>
            <person name="Smith Z."/>
            <person name="Souvorov A."/>
            <person name="Sung W."/>
            <person name="Tang Z."/>
            <person name="Tsuchiya D."/>
            <person name="Tu H."/>
            <person name="Vos H."/>
            <person name="Wang M."/>
            <person name="Wolf Y.I."/>
            <person name="Yamagata H."/>
            <person name="Yamada T."/>
            <person name="Ye Y."/>
            <person name="Shaw J.R."/>
            <person name="Andrews J."/>
            <person name="Crease T.J."/>
            <person name="Tang H."/>
            <person name="Lucas S.M."/>
            <person name="Robertson H.M."/>
            <person name="Bork P."/>
            <person name="Koonin E.V."/>
            <person name="Zdobnov E.M."/>
            <person name="Grigoriev I.V."/>
            <person name="Lynch M."/>
            <person name="Boore J.L."/>
        </authorList>
    </citation>
    <scope>NUCLEOTIDE SEQUENCE [LARGE SCALE GENOMIC DNA]</scope>
</reference>
<dbReference type="eggNOG" id="KOG4338">
    <property type="taxonomic scope" value="Eukaryota"/>
</dbReference>
<dbReference type="EMBL" id="GL732654">
    <property type="protein sequence ID" value="EFX68504.1"/>
    <property type="molecule type" value="Genomic_DNA"/>
</dbReference>
<keyword evidence="2" id="KW-1185">Reference proteome</keyword>
<dbReference type="Proteomes" id="UP000000305">
    <property type="component" value="Unassembled WGS sequence"/>
</dbReference>
<dbReference type="PANTHER" id="PTHR37860">
    <property type="entry name" value="AGAP008810-PA"/>
    <property type="match status" value="1"/>
</dbReference>
<gene>
    <name evidence="1" type="ORF">DAPPUDRAFT_330057</name>
</gene>
<dbReference type="AlphaFoldDB" id="E9HIG1"/>
<sequence length="271" mass="29594">MCLIKTRPKGNAQDGCHAAAAYASACAAKGVLLRIPSQCVRCQLDNELLSEGDVKNINADKLNRPSSEVVVLLDLKKCNEPDATPKIRTVNGQEFVAAKDTANLFENLPFGNGPAGIMDALWLASKLNFRPEVSKTFILLPCSSCESDHAHEITSQSLLEQDVTTHVLTNAEFRFIKANVSREFLGLDATMGFTSKEIKGRLIGDADLRRQARLSHSLLGMCAPVALETNGTIFAVSRLREQRKNSGDSKRAVNVWVKRVAMTTRPADLTI</sequence>
<dbReference type="PhylomeDB" id="E9HIG1"/>
<proteinExistence type="predicted"/>
<evidence type="ECO:0000313" key="1">
    <source>
        <dbReference type="EMBL" id="EFX68504.1"/>
    </source>
</evidence>
<dbReference type="InParanoid" id="E9HIG1"/>
<accession>E9HIG1</accession>
<dbReference type="KEGG" id="dpx:DAPPUDRAFT_330057"/>
<dbReference type="PANTHER" id="PTHR37860:SF2">
    <property type="entry name" value="VITELLOGENIN DOMAIN-CONTAINING PROTEIN"/>
    <property type="match status" value="1"/>
</dbReference>
<evidence type="ECO:0000313" key="2">
    <source>
        <dbReference type="Proteomes" id="UP000000305"/>
    </source>
</evidence>
<protein>
    <submittedName>
        <fullName evidence="1">Uncharacterized protein</fullName>
    </submittedName>
</protein>
<organism evidence="1 2">
    <name type="scientific">Daphnia pulex</name>
    <name type="common">Water flea</name>
    <dbReference type="NCBI Taxonomy" id="6669"/>
    <lineage>
        <taxon>Eukaryota</taxon>
        <taxon>Metazoa</taxon>
        <taxon>Ecdysozoa</taxon>
        <taxon>Arthropoda</taxon>
        <taxon>Crustacea</taxon>
        <taxon>Branchiopoda</taxon>
        <taxon>Diplostraca</taxon>
        <taxon>Cladocera</taxon>
        <taxon>Anomopoda</taxon>
        <taxon>Daphniidae</taxon>
        <taxon>Daphnia</taxon>
    </lineage>
</organism>
<dbReference type="HOGENOM" id="CLU_1027650_0_0_1"/>